<dbReference type="GO" id="GO:0005886">
    <property type="term" value="C:plasma membrane"/>
    <property type="evidence" value="ECO:0007669"/>
    <property type="project" value="UniProtKB-SubCell"/>
</dbReference>
<reference evidence="7" key="1">
    <citation type="journal article" date="2017" name="Front. Microbiol.">
        <title>Characterization of the Sorbitol Utilization Cluster of the Probiotic Pediococcus parvulus 2.6: Genetic, Functional and Complementation Studies in Heterologous Hosts.</title>
        <authorList>
            <person name="Perez-Ramos A."/>
            <person name="Werning M.L."/>
            <person name="Prieto A."/>
            <person name="Russo P."/>
            <person name="Spano G."/>
            <person name="Mohedano M.L."/>
            <person name="Lopez P."/>
        </authorList>
    </citation>
    <scope>NUCLEOTIDE SEQUENCE</scope>
    <source>
        <strain evidence="7">2.6</strain>
        <plasmid evidence="7">pPP1</plasmid>
    </source>
</reference>
<dbReference type="InterPro" id="IPR002781">
    <property type="entry name" value="TM_pro_TauE-like"/>
</dbReference>
<comment type="similarity">
    <text evidence="2 6">Belongs to the 4-toluene sulfonate uptake permease (TSUP) (TC 2.A.102) family.</text>
</comment>
<dbReference type="Pfam" id="PF01925">
    <property type="entry name" value="TauE"/>
    <property type="match status" value="1"/>
</dbReference>
<protein>
    <recommendedName>
        <fullName evidence="6">Probable membrane transporter protein</fullName>
    </recommendedName>
</protein>
<comment type="subcellular location">
    <subcellularLocation>
        <location evidence="6">Cell membrane</location>
        <topology evidence="6">Multi-pass membrane protein</topology>
    </subcellularLocation>
    <subcellularLocation>
        <location evidence="1">Membrane</location>
        <topology evidence="1">Multi-pass membrane protein</topology>
    </subcellularLocation>
</comment>
<keyword evidence="7" id="KW-0614">Plasmid</keyword>
<feature type="transmembrane region" description="Helical" evidence="6">
    <location>
        <begin position="21"/>
        <end position="44"/>
    </location>
</feature>
<evidence type="ECO:0000256" key="1">
    <source>
        <dbReference type="ARBA" id="ARBA00004141"/>
    </source>
</evidence>
<evidence type="ECO:0000256" key="5">
    <source>
        <dbReference type="ARBA" id="ARBA00023136"/>
    </source>
</evidence>
<evidence type="ECO:0000256" key="6">
    <source>
        <dbReference type="RuleBase" id="RU363041"/>
    </source>
</evidence>
<feature type="transmembrane region" description="Helical" evidence="6">
    <location>
        <begin position="252"/>
        <end position="271"/>
    </location>
</feature>
<feature type="transmembrane region" description="Helical" evidence="6">
    <location>
        <begin position="50"/>
        <end position="83"/>
    </location>
</feature>
<keyword evidence="6" id="KW-1003">Cell membrane</keyword>
<evidence type="ECO:0000256" key="3">
    <source>
        <dbReference type="ARBA" id="ARBA00022692"/>
    </source>
</evidence>
<dbReference type="PANTHER" id="PTHR43701">
    <property type="entry name" value="MEMBRANE TRANSPORTER PROTEIN MJ0441-RELATED"/>
    <property type="match status" value="1"/>
</dbReference>
<dbReference type="AlphaFoldDB" id="A0A2H4NFN4"/>
<keyword evidence="4 6" id="KW-1133">Transmembrane helix</keyword>
<dbReference type="PANTHER" id="PTHR43701:SF2">
    <property type="entry name" value="MEMBRANE TRANSPORTER PROTEIN YJNA-RELATED"/>
    <property type="match status" value="1"/>
</dbReference>
<keyword evidence="5 6" id="KW-0472">Membrane</keyword>
<evidence type="ECO:0000256" key="2">
    <source>
        <dbReference type="ARBA" id="ARBA00009142"/>
    </source>
</evidence>
<feature type="transmembrane region" description="Helical" evidence="6">
    <location>
        <begin position="121"/>
        <end position="138"/>
    </location>
</feature>
<evidence type="ECO:0000313" key="7">
    <source>
        <dbReference type="EMBL" id="ATV90660.1"/>
    </source>
</evidence>
<accession>A0A2H4NFN4</accession>
<sequence length="280" mass="28959">MSRWLATAPNRPYRPIRLKGSSILEIVSLLLIGLIVGFVVISMGGGGAAIYLGVLTAVFHLAPAAATATSLVTALPSLILGSLGYYRQRAINFKLGNQMLIAALPAVVVGSLLSPYIPESIYTWVVGIILVLLGLNIMRNKQTGSTQLQAHGRLKASSFGILSGLMVGVAGLSGGGPILAGLLILGLNMVNAVATSSYVLVGMTIVGAIFHTAGGQVDWHAGLGLMIGALIGAAIAPYVMSRFVGGSKNAGGKLKPIMGILLILMGIKNHLVTQKRQSNI</sequence>
<keyword evidence="3 6" id="KW-0812">Transmembrane</keyword>
<geneLocation type="plasmid" evidence="7">
    <name>pPP1</name>
</geneLocation>
<name>A0A2H4NFN4_9LACO</name>
<evidence type="ECO:0000256" key="4">
    <source>
        <dbReference type="ARBA" id="ARBA00022989"/>
    </source>
</evidence>
<feature type="transmembrane region" description="Helical" evidence="6">
    <location>
        <begin position="190"/>
        <end position="210"/>
    </location>
</feature>
<feature type="transmembrane region" description="Helical" evidence="6">
    <location>
        <begin position="95"/>
        <end position="115"/>
    </location>
</feature>
<dbReference type="EMBL" id="MF766019">
    <property type="protein sequence ID" value="ATV90660.1"/>
    <property type="molecule type" value="Genomic_DNA"/>
</dbReference>
<feature type="transmembrane region" description="Helical" evidence="6">
    <location>
        <begin position="222"/>
        <end position="240"/>
    </location>
</feature>
<dbReference type="InterPro" id="IPR051598">
    <property type="entry name" value="TSUP/Inactive_protease-like"/>
</dbReference>
<feature type="transmembrane region" description="Helical" evidence="6">
    <location>
        <begin position="159"/>
        <end position="184"/>
    </location>
</feature>
<organism evidence="7">
    <name type="scientific">Pediococcus parvulus</name>
    <dbReference type="NCBI Taxonomy" id="54062"/>
    <lineage>
        <taxon>Bacteria</taxon>
        <taxon>Bacillati</taxon>
        <taxon>Bacillota</taxon>
        <taxon>Bacilli</taxon>
        <taxon>Lactobacillales</taxon>
        <taxon>Lactobacillaceae</taxon>
        <taxon>Pediococcus</taxon>
    </lineage>
</organism>
<proteinExistence type="inferred from homology"/>